<keyword evidence="6 14" id="KW-0255">Endonuclease</keyword>
<keyword evidence="9 14" id="KW-0378">Hydrolase</keyword>
<dbReference type="SUPFAM" id="SSF52980">
    <property type="entry name" value="Restriction endonuclease-like"/>
    <property type="match status" value="1"/>
</dbReference>
<evidence type="ECO:0000256" key="10">
    <source>
        <dbReference type="ARBA" id="ARBA00022842"/>
    </source>
</evidence>
<keyword evidence="8" id="KW-0132">Cell division</keyword>
<accession>A0ABP0U1F6</accession>
<dbReference type="InterPro" id="IPR036388">
    <property type="entry name" value="WH-like_DNA-bd_sf"/>
</dbReference>
<dbReference type="PANTHER" id="PTHR13451:SF0">
    <property type="entry name" value="CROSSOVER JUNCTION ENDONUCLEASE MUS81"/>
    <property type="match status" value="1"/>
</dbReference>
<dbReference type="EMBL" id="OZ019910">
    <property type="protein sequence ID" value="CAK9210593.1"/>
    <property type="molecule type" value="Genomic_DNA"/>
</dbReference>
<dbReference type="InterPro" id="IPR006166">
    <property type="entry name" value="ERCC4_domain"/>
</dbReference>
<evidence type="ECO:0000256" key="3">
    <source>
        <dbReference type="ARBA" id="ARBA00010015"/>
    </source>
</evidence>
<evidence type="ECO:0000256" key="5">
    <source>
        <dbReference type="ARBA" id="ARBA00022723"/>
    </source>
</evidence>
<dbReference type="PANTHER" id="PTHR13451">
    <property type="entry name" value="CLASS II CROSSOVER JUNCTION ENDONUCLEASE MUS81"/>
    <property type="match status" value="1"/>
</dbReference>
<dbReference type="CDD" id="cd20074">
    <property type="entry name" value="XPF_nuclease_Mus81"/>
    <property type="match status" value="1"/>
</dbReference>
<dbReference type="Gene3D" id="3.40.50.10130">
    <property type="match status" value="1"/>
</dbReference>
<dbReference type="InterPro" id="IPR033309">
    <property type="entry name" value="Mus81"/>
</dbReference>
<comment type="subunit">
    <text evidence="14">Interacts with EME1.</text>
</comment>
<evidence type="ECO:0000256" key="1">
    <source>
        <dbReference type="ARBA" id="ARBA00001946"/>
    </source>
</evidence>
<evidence type="ECO:0000256" key="9">
    <source>
        <dbReference type="ARBA" id="ARBA00022801"/>
    </source>
</evidence>
<keyword evidence="13 14" id="KW-0539">Nucleus</keyword>
<evidence type="ECO:0000313" key="16">
    <source>
        <dbReference type="EMBL" id="CAK9210593.1"/>
    </source>
</evidence>
<protein>
    <recommendedName>
        <fullName evidence="14">Crossover junction endonuclease MUS81</fullName>
        <ecNumber evidence="14">3.1.22.-</ecNumber>
    </recommendedName>
</protein>
<dbReference type="InterPro" id="IPR042530">
    <property type="entry name" value="EME1/EME2_C"/>
</dbReference>
<evidence type="ECO:0000256" key="12">
    <source>
        <dbReference type="ARBA" id="ARBA00023204"/>
    </source>
</evidence>
<comment type="subcellular location">
    <subcellularLocation>
        <location evidence="2 14">Nucleus</location>
    </subcellularLocation>
</comment>
<keyword evidence="12 14" id="KW-0234">DNA repair</keyword>
<comment type="similarity">
    <text evidence="3 14">Belongs to the XPF family.</text>
</comment>
<dbReference type="Pfam" id="PF21136">
    <property type="entry name" value="WHD_MUS81"/>
    <property type="match status" value="1"/>
</dbReference>
<name>A0ABP0U1F6_9BRYO</name>
<dbReference type="InterPro" id="IPR011335">
    <property type="entry name" value="Restrct_endonuc-II-like"/>
</dbReference>
<organism evidence="16 17">
    <name type="scientific">Sphagnum troendelagicum</name>
    <dbReference type="NCBI Taxonomy" id="128251"/>
    <lineage>
        <taxon>Eukaryota</taxon>
        <taxon>Viridiplantae</taxon>
        <taxon>Streptophyta</taxon>
        <taxon>Embryophyta</taxon>
        <taxon>Bryophyta</taxon>
        <taxon>Sphagnophytina</taxon>
        <taxon>Sphagnopsida</taxon>
        <taxon>Sphagnales</taxon>
        <taxon>Sphagnaceae</taxon>
        <taxon>Sphagnum</taxon>
    </lineage>
</organism>
<evidence type="ECO:0000256" key="14">
    <source>
        <dbReference type="RuleBase" id="RU369042"/>
    </source>
</evidence>
<evidence type="ECO:0000256" key="13">
    <source>
        <dbReference type="ARBA" id="ARBA00023242"/>
    </source>
</evidence>
<feature type="domain" description="ERCC4" evidence="15">
    <location>
        <begin position="301"/>
        <end position="404"/>
    </location>
</feature>
<dbReference type="SMART" id="SM00891">
    <property type="entry name" value="ERCC4"/>
    <property type="match status" value="1"/>
</dbReference>
<sequence length="562" mass="62455">MKARAPRRYVPKKNSAPYAILITLYRAAQTGKEYMMKQELIDAAEASGLSHMPIEPNKGVVPPRFGAGPQFSYSGWSSMKTLVDRSLVVKKNCPAKYMLTDEGKRTAEECLERSGMRSGENASQISPLKEACMGRNESQNQGNVRDEEPHGSCRSQIIQNDQPSLGAAIGSATTLDITKVGGWEFYVMGFGEAQIHAATQKAAKVGVPESDLWGFVLGVLLGGKGDGTVTEKDNLSACPSNKKFLESEGLTVVFLKDKTGPKVCTSARSANVPASTSGADNELAVPPLAVGESFGQAYDVILILDSREQFCHNAKGSSSLHKFAERMCVQFQIRVETRQLPVGDALWLARHKQQEQEYVLDFLVERKRVDDLWSSIKDTRYKQQKLRIMRCGVRKILYLVEGDPNLMDSAENLKTAMFTTEILEGFDVQRTRDTNETVQKYGELTHAITNRYSLEFGKPNTPPNAVCPTFVEFVEHCKDLDMERVSDVFGVQLMQVRNVTEDMALSILERYPTVLSLATAYSNLEGDLTAQEKLLVGIPIRNKNKTISEKISRNIFKLIWAQ</sequence>
<gene>
    <name evidence="16" type="ORF">CSSPTR1EN2_LOCUS10237</name>
</gene>
<evidence type="ECO:0000256" key="6">
    <source>
        <dbReference type="ARBA" id="ARBA00022759"/>
    </source>
</evidence>
<keyword evidence="17" id="KW-1185">Reference proteome</keyword>
<keyword evidence="7 14" id="KW-0227">DNA damage</keyword>
<dbReference type="InterPro" id="IPR047416">
    <property type="entry name" value="XPF_nuclease_Mus81"/>
</dbReference>
<evidence type="ECO:0000256" key="11">
    <source>
        <dbReference type="ARBA" id="ARBA00023172"/>
    </source>
</evidence>
<dbReference type="Gene3D" id="1.10.10.10">
    <property type="entry name" value="Winged helix-like DNA-binding domain superfamily/Winged helix DNA-binding domain"/>
    <property type="match status" value="1"/>
</dbReference>
<evidence type="ECO:0000256" key="7">
    <source>
        <dbReference type="ARBA" id="ARBA00022763"/>
    </source>
</evidence>
<keyword evidence="8" id="KW-0498">Mitosis</keyword>
<comment type="cofactor">
    <cofactor evidence="1 14">
        <name>Mg(2+)</name>
        <dbReference type="ChEBI" id="CHEBI:18420"/>
    </cofactor>
</comment>
<dbReference type="CDD" id="cd21036">
    <property type="entry name" value="WH_MUS81"/>
    <property type="match status" value="1"/>
</dbReference>
<dbReference type="EC" id="3.1.22.-" evidence="14"/>
<evidence type="ECO:0000256" key="4">
    <source>
        <dbReference type="ARBA" id="ARBA00022722"/>
    </source>
</evidence>
<keyword evidence="8" id="KW-0131">Cell cycle</keyword>
<dbReference type="Pfam" id="PF21292">
    <property type="entry name" value="EME1-MUS81_C"/>
    <property type="match status" value="1"/>
</dbReference>
<keyword evidence="5 14" id="KW-0479">Metal-binding</keyword>
<proteinExistence type="inferred from homology"/>
<dbReference type="Proteomes" id="UP001497512">
    <property type="component" value="Chromosome 18"/>
</dbReference>
<keyword evidence="11 14" id="KW-0233">DNA recombination</keyword>
<evidence type="ECO:0000256" key="2">
    <source>
        <dbReference type="ARBA" id="ARBA00004123"/>
    </source>
</evidence>
<keyword evidence="4 14" id="KW-0540">Nuclease</keyword>
<evidence type="ECO:0000259" key="15">
    <source>
        <dbReference type="SMART" id="SM00891"/>
    </source>
</evidence>
<reference evidence="16" key="1">
    <citation type="submission" date="2024-02" db="EMBL/GenBank/DDBJ databases">
        <authorList>
            <consortium name="ELIXIR-Norway"/>
            <consortium name="Elixir Norway"/>
        </authorList>
    </citation>
    <scope>NUCLEOTIDE SEQUENCE</scope>
</reference>
<evidence type="ECO:0000256" key="8">
    <source>
        <dbReference type="ARBA" id="ARBA00022776"/>
    </source>
</evidence>
<dbReference type="InterPro" id="IPR047417">
    <property type="entry name" value="WHD_MUS81"/>
</dbReference>
<comment type="function">
    <text evidence="14">Interacts with EME1 to form a DNA structure-specific endonuclease with substrate preference for branched DNA structures with a 5'-end at the branch nick. Typical substrates include 3'-flap structures, D-loops, replication forks and nicked Holliday junctions. May be required in mitosis for the processing of stalled or collapsed replication fork intermediates. May be required in meiosis for the repair of meiosis-specific double strand breaks subsequent to single-end invasion (SEI).</text>
</comment>
<keyword evidence="10 14" id="KW-0460">Magnesium</keyword>
<dbReference type="Pfam" id="PF02732">
    <property type="entry name" value="ERCC4"/>
    <property type="match status" value="1"/>
</dbReference>
<evidence type="ECO:0000313" key="17">
    <source>
        <dbReference type="Proteomes" id="UP001497512"/>
    </source>
</evidence>
<dbReference type="Gene3D" id="1.10.150.670">
    <property type="entry name" value="Crossover junction endonuclease EME1, DNA-binding domain"/>
    <property type="match status" value="1"/>
</dbReference>